<dbReference type="InterPro" id="IPR006286">
    <property type="entry name" value="C56_PfpI-like"/>
</dbReference>
<dbReference type="EMBL" id="CP128400">
    <property type="protein sequence ID" value="WJW68997.1"/>
    <property type="molecule type" value="Genomic_DNA"/>
</dbReference>
<accession>A0A8T7MAB2</accession>
<dbReference type="CDD" id="cd03134">
    <property type="entry name" value="GATase1_PfpI_like"/>
    <property type="match status" value="1"/>
</dbReference>
<evidence type="ECO:0000259" key="2">
    <source>
        <dbReference type="Pfam" id="PF01965"/>
    </source>
</evidence>
<feature type="domain" description="DJ-1/PfpI" evidence="2">
    <location>
        <begin position="6"/>
        <end position="169"/>
    </location>
</feature>
<gene>
    <name evidence="3" type="ORF">HXX08_24695</name>
    <name evidence="4" type="ORF">OZ401_002588</name>
</gene>
<dbReference type="Pfam" id="PF01965">
    <property type="entry name" value="DJ-1_PfpI"/>
    <property type="match status" value="1"/>
</dbReference>
<dbReference type="Gene3D" id="3.40.50.880">
    <property type="match status" value="1"/>
</dbReference>
<evidence type="ECO:0000313" key="4">
    <source>
        <dbReference type="EMBL" id="WJW68997.1"/>
    </source>
</evidence>
<dbReference type="InterPro" id="IPR002818">
    <property type="entry name" value="DJ-1/PfpI"/>
</dbReference>
<dbReference type="SUPFAM" id="SSF52317">
    <property type="entry name" value="Class I glutamine amidotransferase-like"/>
    <property type="match status" value="1"/>
</dbReference>
<evidence type="ECO:0000313" key="3">
    <source>
        <dbReference type="EMBL" id="NWJ49069.1"/>
    </source>
</evidence>
<keyword evidence="3" id="KW-0315">Glutamine amidotransferase</keyword>
<reference evidence="4" key="2">
    <citation type="journal article" date="2024" name="Nature">
        <title>Anoxygenic phototroph of the Chloroflexota uses a type I reaction centre.</title>
        <authorList>
            <person name="Tsuji J.M."/>
            <person name="Shaw N.A."/>
            <person name="Nagashima S."/>
            <person name="Venkiteswaran J.J."/>
            <person name="Schiff S.L."/>
            <person name="Watanabe T."/>
            <person name="Fukui M."/>
            <person name="Hanada S."/>
            <person name="Tank M."/>
            <person name="Neufeld J.D."/>
        </authorList>
    </citation>
    <scope>NUCLEOTIDE SEQUENCE</scope>
    <source>
        <strain evidence="4">L227-S17</strain>
    </source>
</reference>
<dbReference type="PANTHER" id="PTHR42733">
    <property type="entry name" value="DJ-1 PROTEIN"/>
    <property type="match status" value="1"/>
</dbReference>
<dbReference type="PANTHER" id="PTHR42733:SF13">
    <property type="entry name" value="DJ-1_PFPI DOMAIN-CONTAINING PROTEIN"/>
    <property type="match status" value="1"/>
</dbReference>
<proteinExistence type="inferred from homology"/>
<dbReference type="PROSITE" id="PS51276">
    <property type="entry name" value="PEPTIDASE_C56_PFPI"/>
    <property type="match status" value="1"/>
</dbReference>
<evidence type="ECO:0000313" key="5">
    <source>
        <dbReference type="Proteomes" id="UP000521676"/>
    </source>
</evidence>
<sequence>MELHGKKIAILAEQLYQEVELWYPLYRFKEAGAEVIVVAPEAGKTYASKLGYPVKSDKAAAEVTAADFDALIVPGGFSPDYMRRNAAMVQLVKAITEQGKVVAAICHGPWMLCSADVLQGKRATSFFSIKADLVHAGAQWVDEEVVRDGNLITSRQPDDLPAFCREVIAALIQVPAGV</sequence>
<keyword evidence="6" id="KW-1185">Reference proteome</keyword>
<organism evidence="3 5">
    <name type="scientific">Candidatus Chlorohelix allophototropha</name>
    <dbReference type="NCBI Taxonomy" id="3003348"/>
    <lineage>
        <taxon>Bacteria</taxon>
        <taxon>Bacillati</taxon>
        <taxon>Chloroflexota</taxon>
        <taxon>Chloroflexia</taxon>
        <taxon>Candidatus Chloroheliales</taxon>
        <taxon>Candidatus Chloroheliaceae</taxon>
        <taxon>Candidatus Chlorohelix</taxon>
    </lineage>
</organism>
<protein>
    <submittedName>
        <fullName evidence="3">Type 1 glutamine amidotransferase</fullName>
    </submittedName>
</protein>
<evidence type="ECO:0000256" key="1">
    <source>
        <dbReference type="ARBA" id="ARBA00008542"/>
    </source>
</evidence>
<comment type="similarity">
    <text evidence="1">Belongs to the peptidase C56 family.</text>
</comment>
<name>A0A8T7MAB2_9CHLR</name>
<dbReference type="NCBIfam" id="TIGR01382">
    <property type="entry name" value="PfpI"/>
    <property type="match status" value="1"/>
</dbReference>
<reference evidence="3 5" key="1">
    <citation type="submission" date="2020-06" db="EMBL/GenBank/DDBJ databases">
        <title>Anoxygenic phototrophic Chloroflexota member uses a Type I reaction center.</title>
        <authorList>
            <person name="Tsuji J.M."/>
            <person name="Shaw N.A."/>
            <person name="Nagashima S."/>
            <person name="Venkiteswaran J."/>
            <person name="Schiff S.L."/>
            <person name="Hanada S."/>
            <person name="Tank M."/>
            <person name="Neufeld J.D."/>
        </authorList>
    </citation>
    <scope>NUCLEOTIDE SEQUENCE [LARGE SCALE GENOMIC DNA]</scope>
    <source>
        <strain evidence="3">L227-S17</strain>
    </source>
</reference>
<dbReference type="RefSeq" id="WP_341470900.1">
    <property type="nucleotide sequence ID" value="NZ_CP128400.1"/>
</dbReference>
<dbReference type="InterPro" id="IPR029062">
    <property type="entry name" value="Class_I_gatase-like"/>
</dbReference>
<dbReference type="Proteomes" id="UP000521676">
    <property type="component" value="Unassembled WGS sequence"/>
</dbReference>
<evidence type="ECO:0000313" key="6">
    <source>
        <dbReference type="Proteomes" id="UP001431572"/>
    </source>
</evidence>
<dbReference type="Proteomes" id="UP001431572">
    <property type="component" value="Chromosome 2"/>
</dbReference>
<dbReference type="AlphaFoldDB" id="A0A8T7MAB2"/>
<dbReference type="EMBL" id="JACATZ010000003">
    <property type="protein sequence ID" value="NWJ49069.1"/>
    <property type="molecule type" value="Genomic_DNA"/>
</dbReference>